<reference evidence="3" key="1">
    <citation type="journal article" date="2014" name="Front. Microbiol.">
        <title>High frequency of phylogenetically diverse reductive dehalogenase-homologous genes in deep subseafloor sedimentary metagenomes.</title>
        <authorList>
            <person name="Kawai M."/>
            <person name="Futagami T."/>
            <person name="Toyoda A."/>
            <person name="Takaki Y."/>
            <person name="Nishi S."/>
            <person name="Hori S."/>
            <person name="Arai W."/>
            <person name="Tsubouchi T."/>
            <person name="Morono Y."/>
            <person name="Uchiyama I."/>
            <person name="Ito T."/>
            <person name="Fujiyama A."/>
            <person name="Inagaki F."/>
            <person name="Takami H."/>
        </authorList>
    </citation>
    <scope>NUCLEOTIDE SEQUENCE</scope>
    <source>
        <strain evidence="3">Expedition CK06-06</strain>
    </source>
</reference>
<name>X1HU78_9ZZZZ</name>
<dbReference type="PANTHER" id="PTHR44591">
    <property type="entry name" value="STRESS RESPONSE REGULATOR PROTEIN 1"/>
    <property type="match status" value="1"/>
</dbReference>
<gene>
    <name evidence="3" type="ORF">S03H2_37440</name>
</gene>
<dbReference type="GO" id="GO:0000160">
    <property type="term" value="P:phosphorelay signal transduction system"/>
    <property type="evidence" value="ECO:0007669"/>
    <property type="project" value="InterPro"/>
</dbReference>
<dbReference type="PROSITE" id="PS50110">
    <property type="entry name" value="RESPONSE_REGULATORY"/>
    <property type="match status" value="2"/>
</dbReference>
<dbReference type="Gene3D" id="3.40.50.2300">
    <property type="match status" value="2"/>
</dbReference>
<comment type="caution">
    <text evidence="3">The sequence shown here is derived from an EMBL/GenBank/DDBJ whole genome shotgun (WGS) entry which is preliminary data.</text>
</comment>
<proteinExistence type="predicted"/>
<accession>X1HU78</accession>
<dbReference type="PANTHER" id="PTHR44591:SF3">
    <property type="entry name" value="RESPONSE REGULATORY DOMAIN-CONTAINING PROTEIN"/>
    <property type="match status" value="1"/>
</dbReference>
<feature type="non-terminal residue" evidence="3">
    <location>
        <position position="181"/>
    </location>
</feature>
<dbReference type="Pfam" id="PF00072">
    <property type="entry name" value="Response_reg"/>
    <property type="match status" value="2"/>
</dbReference>
<dbReference type="SUPFAM" id="SSF52172">
    <property type="entry name" value="CheY-like"/>
    <property type="match status" value="2"/>
</dbReference>
<dbReference type="AlphaFoldDB" id="X1HU78"/>
<dbReference type="SMART" id="SM00448">
    <property type="entry name" value="REC"/>
    <property type="match status" value="1"/>
</dbReference>
<dbReference type="InterPro" id="IPR050595">
    <property type="entry name" value="Bact_response_regulator"/>
</dbReference>
<sequence>MIVSDIMMPVMDGFQLCRECKGDEKLKDIPFVFYTATYTKDEDEEFTLKLGADKFIRKPIESDEFAKLIQGIFRDVEEGKKKPVVAGMKILVVEDNEDSRNLLVKQLRAYGHEVTATADGVEALEQALAQPPDIIVSDILMPKMDGYQLCRECKQNEQLKNIPFIFYTATYTREEDDSLGG</sequence>
<keyword evidence="1" id="KW-0597">Phosphoprotein</keyword>
<dbReference type="InterPro" id="IPR001789">
    <property type="entry name" value="Sig_transdc_resp-reg_receiver"/>
</dbReference>
<feature type="domain" description="Response regulatory" evidence="2">
    <location>
        <begin position="89"/>
        <end position="181"/>
    </location>
</feature>
<protein>
    <recommendedName>
        <fullName evidence="2">Response regulatory domain-containing protein</fullName>
    </recommendedName>
</protein>
<evidence type="ECO:0000259" key="2">
    <source>
        <dbReference type="PROSITE" id="PS50110"/>
    </source>
</evidence>
<dbReference type="InterPro" id="IPR011006">
    <property type="entry name" value="CheY-like_superfamily"/>
</dbReference>
<organism evidence="3">
    <name type="scientific">marine sediment metagenome</name>
    <dbReference type="NCBI Taxonomy" id="412755"/>
    <lineage>
        <taxon>unclassified sequences</taxon>
        <taxon>metagenomes</taxon>
        <taxon>ecological metagenomes</taxon>
    </lineage>
</organism>
<evidence type="ECO:0000313" key="3">
    <source>
        <dbReference type="EMBL" id="GAH48853.1"/>
    </source>
</evidence>
<feature type="domain" description="Response regulatory" evidence="2">
    <location>
        <begin position="1"/>
        <end position="73"/>
    </location>
</feature>
<evidence type="ECO:0000256" key="1">
    <source>
        <dbReference type="ARBA" id="ARBA00022553"/>
    </source>
</evidence>
<dbReference type="EMBL" id="BARU01023047">
    <property type="protein sequence ID" value="GAH48853.1"/>
    <property type="molecule type" value="Genomic_DNA"/>
</dbReference>